<dbReference type="PANTHER" id="PTHR20935:SF0">
    <property type="entry name" value="SERINE_THREONINE-PROTEIN PHOSPHATASE PGAM5, MITOCHONDRIAL"/>
    <property type="match status" value="1"/>
</dbReference>
<dbReference type="InterPro" id="IPR013078">
    <property type="entry name" value="His_Pase_superF_clade-1"/>
</dbReference>
<sequence length="337" mass="36816">MRLLRPAVGRALEGRHIRKLCTWGPSQEASQVFRGPSYASLAKDGCSTVPLWCRRLPQRHSTTTSHRAAAETAEKIAVPPSDPEPERSACHATENSDDDEGRASDHEDLNGDNEAVDGGNPWGVHLPLLAAVVLSGSFAGFFAGRMTGRQQPGSWNYEWDAWRFAKGSPEQEPQQNPYTRHIILVRHAQFDSVDATDDEALGLTSVGRLQAEVTGERLKAVLKDKRVSAIYHSNMRRARETAEIIASKLGDTTPGITTVQDPLLAEGVPAMPIPPSTVFHPAPATVEAALQLPASAWLRLATFNCGITWLSIDRRGYVSARQFGDTGHLNPSIITYR</sequence>
<comment type="caution">
    <text evidence="6">The sequence shown here is derived from an EMBL/GenBank/DDBJ whole genome shotgun (WGS) entry which is preliminary data.</text>
</comment>
<proteinExistence type="inferred from homology"/>
<dbReference type="Pfam" id="PF00300">
    <property type="entry name" value="His_Phos_1"/>
    <property type="match status" value="1"/>
</dbReference>
<accession>A0A1D3CUD5</accession>
<comment type="similarity">
    <text evidence="1">Belongs to the phosphoglycerate mutase family. BPG-dependent PGAM subfamily.</text>
</comment>
<evidence type="ECO:0000313" key="7">
    <source>
        <dbReference type="Proteomes" id="UP000095192"/>
    </source>
</evidence>
<dbReference type="InParanoid" id="A0A1D3CUD5"/>
<evidence type="ECO:0000256" key="5">
    <source>
        <dbReference type="SAM" id="MobiDB-lite"/>
    </source>
</evidence>
<dbReference type="GO" id="GO:0090141">
    <property type="term" value="P:positive regulation of mitochondrial fission"/>
    <property type="evidence" value="ECO:0007669"/>
    <property type="project" value="TreeGrafter"/>
</dbReference>
<dbReference type="PANTHER" id="PTHR20935">
    <property type="entry name" value="PHOSPHOGLYCERATE MUTASE-RELATED"/>
    <property type="match status" value="1"/>
</dbReference>
<feature type="region of interest" description="Disordered" evidence="5">
    <location>
        <begin position="60"/>
        <end position="118"/>
    </location>
</feature>
<dbReference type="GO" id="GO:0004722">
    <property type="term" value="F:protein serine/threonine phosphatase activity"/>
    <property type="evidence" value="ECO:0007669"/>
    <property type="project" value="TreeGrafter"/>
</dbReference>
<protein>
    <recommendedName>
        <fullName evidence="3">Serine/threonine-protein phosphatase PGAM5, mitochondrial</fullName>
    </recommendedName>
    <alternativeName>
        <fullName evidence="4">Serine/threonine-protein phosphatase Pgam5, mitochondrial</fullName>
    </alternativeName>
</protein>
<dbReference type="VEuPathDB" id="ToxoDB:LOC34622924"/>
<evidence type="ECO:0000256" key="4">
    <source>
        <dbReference type="ARBA" id="ARBA00040722"/>
    </source>
</evidence>
<dbReference type="Gene3D" id="3.40.50.1240">
    <property type="entry name" value="Phosphoglycerate mutase-like"/>
    <property type="match status" value="2"/>
</dbReference>
<evidence type="ECO:0000256" key="3">
    <source>
        <dbReference type="ARBA" id="ARBA00039765"/>
    </source>
</evidence>
<evidence type="ECO:0000256" key="1">
    <source>
        <dbReference type="ARBA" id="ARBA00006717"/>
    </source>
</evidence>
<keyword evidence="2" id="KW-0378">Hydrolase</keyword>
<dbReference type="InterPro" id="IPR051021">
    <property type="entry name" value="Mito_Ser/Thr_phosphatase"/>
</dbReference>
<organism evidence="6 7">
    <name type="scientific">Cyclospora cayetanensis</name>
    <dbReference type="NCBI Taxonomy" id="88456"/>
    <lineage>
        <taxon>Eukaryota</taxon>
        <taxon>Sar</taxon>
        <taxon>Alveolata</taxon>
        <taxon>Apicomplexa</taxon>
        <taxon>Conoidasida</taxon>
        <taxon>Coccidia</taxon>
        <taxon>Eucoccidiorida</taxon>
        <taxon>Eimeriorina</taxon>
        <taxon>Eimeriidae</taxon>
        <taxon>Cyclospora</taxon>
    </lineage>
</organism>
<name>A0A1D3CUD5_9EIME</name>
<dbReference type="InterPro" id="IPR029033">
    <property type="entry name" value="His_PPase_superfam"/>
</dbReference>
<dbReference type="EMBL" id="JROU02001929">
    <property type="protein sequence ID" value="OEH74802.1"/>
    <property type="molecule type" value="Genomic_DNA"/>
</dbReference>
<evidence type="ECO:0000313" key="6">
    <source>
        <dbReference type="EMBL" id="OEH74802.1"/>
    </source>
</evidence>
<evidence type="ECO:0000256" key="2">
    <source>
        <dbReference type="ARBA" id="ARBA00022801"/>
    </source>
</evidence>
<dbReference type="SUPFAM" id="SSF53254">
    <property type="entry name" value="Phosphoglycerate mutase-like"/>
    <property type="match status" value="1"/>
</dbReference>
<keyword evidence="7" id="KW-1185">Reference proteome</keyword>
<dbReference type="Proteomes" id="UP000095192">
    <property type="component" value="Unassembled WGS sequence"/>
</dbReference>
<dbReference type="FunCoup" id="A0A1D3CUD5">
    <property type="interactions" value="146"/>
</dbReference>
<dbReference type="GO" id="GO:0005739">
    <property type="term" value="C:mitochondrion"/>
    <property type="evidence" value="ECO:0007669"/>
    <property type="project" value="TreeGrafter"/>
</dbReference>
<dbReference type="VEuPathDB" id="ToxoDB:cyc_06848"/>
<gene>
    <name evidence="6" type="ORF">cyc_06848</name>
</gene>
<dbReference type="AlphaFoldDB" id="A0A1D3CUD5"/>
<reference evidence="6 7" key="1">
    <citation type="journal article" date="2016" name="BMC Genomics">
        <title>Comparative genomics reveals Cyclospora cayetanensis possesses coccidia-like metabolism and invasion components but unique surface antigens.</title>
        <authorList>
            <person name="Liu S."/>
            <person name="Wang L."/>
            <person name="Zheng H."/>
            <person name="Xu Z."/>
            <person name="Roellig D.M."/>
            <person name="Li N."/>
            <person name="Frace M.A."/>
            <person name="Tang K."/>
            <person name="Arrowood M.J."/>
            <person name="Moss D.M."/>
            <person name="Zhang L."/>
            <person name="Feng Y."/>
            <person name="Xiao L."/>
        </authorList>
    </citation>
    <scope>NUCLEOTIDE SEQUENCE [LARGE SCALE GENOMIC DNA]</scope>
    <source>
        <strain evidence="6 7">CHN_HEN01</strain>
    </source>
</reference>
<dbReference type="CDD" id="cd07067">
    <property type="entry name" value="HP_PGM_like"/>
    <property type="match status" value="1"/>
</dbReference>